<proteinExistence type="predicted"/>
<dbReference type="InterPro" id="IPR004875">
    <property type="entry name" value="DDE_SF_endonuclease_dom"/>
</dbReference>
<dbReference type="Pfam" id="PF03184">
    <property type="entry name" value="DDE_1"/>
    <property type="match status" value="1"/>
</dbReference>
<evidence type="ECO:0000313" key="5">
    <source>
        <dbReference type="Proteomes" id="UP000887578"/>
    </source>
</evidence>
<reference evidence="6" key="1">
    <citation type="submission" date="2022-11" db="UniProtKB">
        <authorList>
            <consortium name="WormBaseParasite"/>
        </authorList>
    </citation>
    <scope>IDENTIFICATION</scope>
</reference>
<dbReference type="GO" id="GO:0003677">
    <property type="term" value="F:DNA binding"/>
    <property type="evidence" value="ECO:0007669"/>
    <property type="project" value="UniProtKB-KW"/>
</dbReference>
<dbReference type="Pfam" id="PF03221">
    <property type="entry name" value="HTH_Tnp_Tc5"/>
    <property type="match status" value="1"/>
</dbReference>
<dbReference type="InterPro" id="IPR007350">
    <property type="entry name" value="Transposase_Tc5_C"/>
</dbReference>
<feature type="coiled-coil region" evidence="3">
    <location>
        <begin position="140"/>
        <end position="178"/>
    </location>
</feature>
<dbReference type="AlphaFoldDB" id="A0A914QN50"/>
<dbReference type="InterPro" id="IPR006600">
    <property type="entry name" value="HTH_CenpB_DNA-bd_dom"/>
</dbReference>
<dbReference type="Proteomes" id="UP000887578">
    <property type="component" value="Unplaced"/>
</dbReference>
<evidence type="ECO:0000259" key="4">
    <source>
        <dbReference type="PROSITE" id="PS51253"/>
    </source>
</evidence>
<dbReference type="PROSITE" id="PS51253">
    <property type="entry name" value="HTH_CENPB"/>
    <property type="match status" value="1"/>
</dbReference>
<name>A0A914QN50_9BILA</name>
<dbReference type="InterPro" id="IPR009057">
    <property type="entry name" value="Homeodomain-like_sf"/>
</dbReference>
<comment type="subcellular location">
    <subcellularLocation>
        <location evidence="1">Nucleus</location>
    </subcellularLocation>
</comment>
<feature type="domain" description="HTH CENPB-type" evidence="4">
    <location>
        <begin position="319"/>
        <end position="390"/>
    </location>
</feature>
<accession>A0A914QN50</accession>
<dbReference type="InterPro" id="IPR050863">
    <property type="entry name" value="CenT-Element_Derived"/>
</dbReference>
<evidence type="ECO:0000256" key="3">
    <source>
        <dbReference type="SAM" id="Coils"/>
    </source>
</evidence>
<keyword evidence="3" id="KW-0175">Coiled coil</keyword>
<evidence type="ECO:0000256" key="2">
    <source>
        <dbReference type="ARBA" id="ARBA00023125"/>
    </source>
</evidence>
<dbReference type="SMART" id="SM00674">
    <property type="entry name" value="CENPB"/>
    <property type="match status" value="1"/>
</dbReference>
<keyword evidence="2" id="KW-0238">DNA-binding</keyword>
<dbReference type="Pfam" id="PF04236">
    <property type="entry name" value="Transp_Tc5_C"/>
    <property type="match status" value="1"/>
</dbReference>
<evidence type="ECO:0000313" key="6">
    <source>
        <dbReference type="WBParaSite" id="PDA_v2.g4737.t1"/>
    </source>
</evidence>
<dbReference type="Gene3D" id="1.10.10.60">
    <property type="entry name" value="Homeodomain-like"/>
    <property type="match status" value="1"/>
</dbReference>
<dbReference type="PANTHER" id="PTHR19303">
    <property type="entry name" value="TRANSPOSON"/>
    <property type="match status" value="1"/>
</dbReference>
<dbReference type="WBParaSite" id="PDA_v2.g4737.t1">
    <property type="protein sequence ID" value="PDA_v2.g4737.t1"/>
    <property type="gene ID" value="PDA_v2.g4737"/>
</dbReference>
<keyword evidence="5" id="KW-1185">Reference proteome</keyword>
<organism evidence="5 6">
    <name type="scientific">Panagrolaimus davidi</name>
    <dbReference type="NCBI Taxonomy" id="227884"/>
    <lineage>
        <taxon>Eukaryota</taxon>
        <taxon>Metazoa</taxon>
        <taxon>Ecdysozoa</taxon>
        <taxon>Nematoda</taxon>
        <taxon>Chromadorea</taxon>
        <taxon>Rhabditida</taxon>
        <taxon>Tylenchina</taxon>
        <taxon>Panagrolaimomorpha</taxon>
        <taxon>Panagrolaimoidea</taxon>
        <taxon>Panagrolaimidae</taxon>
        <taxon>Panagrolaimus</taxon>
    </lineage>
</organism>
<dbReference type="PANTHER" id="PTHR19303:SF73">
    <property type="entry name" value="PROTEIN PDC2"/>
    <property type="match status" value="1"/>
</dbReference>
<protein>
    <submittedName>
        <fullName evidence="6">HTH CENPB-type domain-containing protein</fullName>
    </submittedName>
</protein>
<dbReference type="SUPFAM" id="SSF46689">
    <property type="entry name" value="Homeodomain-like"/>
    <property type="match status" value="1"/>
</dbReference>
<sequence>MHNYKNRDRKFGNNLNVYEFKENKKTDEWKISPKNCNNNSTLSLHIASYENGDVDESLFEVKKVLSKGIERKIVCNDLKSFFNNTQQPKDIFEIPRQQSDRCIEPEIMQFKASQKLLNPNEQVVYDSLTSDQKLLFDKLLEKHENKETDLHNIKLQLEEEKQRQKDLEEQKLQETTQLQHDIEQMSKEFENLKIYTQKTIKDKDSEISVLKGIENFKKFFKKFFEIIDQSRFKYVLDFKKEGFDEENSQESDISVSDSDEEYSLPPEAKRVRLEDKYPKETWEKIIEKYDKGWSFSTIQSQHRKISDRKEISRMKEYLLTNGSKIQKFKDINLAVLKDFLDMRSELEEIHDRDLVDSAIKAADELGLTNFKASEGWLHGFKKKNGIVSRKINAVVTKARIENQPELDDTIEEFRVKMKSVMAENRLEKVFNADQTGIKQEMISGRTLAIKGEKKIKAVVKRVNATTHSYTVQVCVSADGKLILPAMVVFCEPKRPACFEQQLLPFKNIKAYSTKSGLMTSQLGITWLQDIFKPNAGENPILMVDSWTGYQQAIEEDDGSVQMHILPPKSTSVAQPLDVYFNRPFKNFLRLLSCKIRRFFPGFDLSNRQGMATLIDITLGQFSADVFNDMIRYAWFASGYFDERPEKFETPVTVCFDSIKIDSKCHCGKRAFIKCAHCDYFYCFHHFVKDLHRCYV</sequence>
<dbReference type="GO" id="GO:0005634">
    <property type="term" value="C:nucleus"/>
    <property type="evidence" value="ECO:0007669"/>
    <property type="project" value="UniProtKB-SubCell"/>
</dbReference>
<evidence type="ECO:0000256" key="1">
    <source>
        <dbReference type="ARBA" id="ARBA00004123"/>
    </source>
</evidence>